<dbReference type="AlphaFoldDB" id="A0A9N9KPH4"/>
<reference evidence="2" key="1">
    <citation type="submission" date="2021-07" db="EMBL/GenBank/DDBJ databases">
        <authorList>
            <person name="Durling M."/>
        </authorList>
    </citation>
    <scope>NUCLEOTIDE SEQUENCE</scope>
</reference>
<keyword evidence="3" id="KW-1185">Reference proteome</keyword>
<feature type="compositionally biased region" description="Polar residues" evidence="1">
    <location>
        <begin position="318"/>
        <end position="333"/>
    </location>
</feature>
<comment type="caution">
    <text evidence="2">The sequence shown here is derived from an EMBL/GenBank/DDBJ whole genome shotgun (WGS) entry which is preliminary data.</text>
</comment>
<protein>
    <submittedName>
        <fullName evidence="2">Uncharacterized protein</fullName>
    </submittedName>
</protein>
<dbReference type="Proteomes" id="UP000696280">
    <property type="component" value="Unassembled WGS sequence"/>
</dbReference>
<gene>
    <name evidence="2" type="ORF">HYFRA_00002929</name>
</gene>
<accession>A0A9N9KPH4</accession>
<feature type="region of interest" description="Disordered" evidence="1">
    <location>
        <begin position="318"/>
        <end position="352"/>
    </location>
</feature>
<evidence type="ECO:0000313" key="2">
    <source>
        <dbReference type="EMBL" id="CAG8950718.1"/>
    </source>
</evidence>
<feature type="region of interest" description="Disordered" evidence="1">
    <location>
        <begin position="117"/>
        <end position="149"/>
    </location>
</feature>
<organism evidence="2 3">
    <name type="scientific">Hymenoscyphus fraxineus</name>
    <dbReference type="NCBI Taxonomy" id="746836"/>
    <lineage>
        <taxon>Eukaryota</taxon>
        <taxon>Fungi</taxon>
        <taxon>Dikarya</taxon>
        <taxon>Ascomycota</taxon>
        <taxon>Pezizomycotina</taxon>
        <taxon>Leotiomycetes</taxon>
        <taxon>Helotiales</taxon>
        <taxon>Helotiaceae</taxon>
        <taxon>Hymenoscyphus</taxon>
    </lineage>
</organism>
<dbReference type="EMBL" id="CAJVRL010000038">
    <property type="protein sequence ID" value="CAG8950718.1"/>
    <property type="molecule type" value="Genomic_DNA"/>
</dbReference>
<dbReference type="OrthoDB" id="10675185at2759"/>
<sequence>MALVLTNQTKLGSLEKDQQPHSRGLEALIGDEAVSNARAQHQLNHQQRPSRFVTPCYAKDREAGTTEEGIFTPAEGVFRMGSEIVSSSLQTCLAVVASDEDPTLDRVPLRWSQTPKLAAEPDQTPRYHAHGPRGSPLSLFPPKGRDRQECGRDFRTAKEVGSGSGSGSLEEMICQTARLPDCQTATKGSLGTTFVLMESQRHEQRSAASPGRLMTGRGSQVSGAWFLIGKFIHAIRSGSAHYQVVVTPRGSAACQKAAPGVKWPECLASRPGFHRAPHRSTIGQHFATAAILSTHTYTGVSASPHTVTSHQCWPLRINTTPVRGDNPTSSNFDNGRRASPQPLVEGEDHVGNTLGATRTLPYGELRYGGYYEVAPAPIFAMFSRSDDDSYCRMRLAVACDHCEAGPTALATGTEDYHDGLTHVMDDAGSMEDSTGLLASTAAP</sequence>
<proteinExistence type="predicted"/>
<evidence type="ECO:0000313" key="3">
    <source>
        <dbReference type="Proteomes" id="UP000696280"/>
    </source>
</evidence>
<evidence type="ECO:0000256" key="1">
    <source>
        <dbReference type="SAM" id="MobiDB-lite"/>
    </source>
</evidence>
<name>A0A9N9KPH4_9HELO</name>
<feature type="region of interest" description="Disordered" evidence="1">
    <location>
        <begin position="1"/>
        <end position="21"/>
    </location>
</feature>
<feature type="compositionally biased region" description="Polar residues" evidence="1">
    <location>
        <begin position="1"/>
        <end position="11"/>
    </location>
</feature>